<proteinExistence type="inferred from homology"/>
<dbReference type="PANTHER" id="PTHR11717:SF31">
    <property type="entry name" value="LOW MOLECULAR WEIGHT PROTEIN-TYROSINE-PHOSPHATASE ETP-RELATED"/>
    <property type="match status" value="1"/>
</dbReference>
<evidence type="ECO:0000313" key="6">
    <source>
        <dbReference type="EMBL" id="MDG0811743.1"/>
    </source>
</evidence>
<dbReference type="InterPro" id="IPR050438">
    <property type="entry name" value="LMW_PTPase"/>
</dbReference>
<evidence type="ECO:0000256" key="2">
    <source>
        <dbReference type="ARBA" id="ARBA00022801"/>
    </source>
</evidence>
<evidence type="ECO:0000256" key="3">
    <source>
        <dbReference type="ARBA" id="ARBA00022912"/>
    </source>
</evidence>
<keyword evidence="3" id="KW-0904">Protein phosphatase</keyword>
<feature type="active site" description="Nucleophile" evidence="4">
    <location>
        <position position="8"/>
    </location>
</feature>
<name>A0A9X4KW06_9BACL</name>
<keyword evidence="2" id="KW-0378">Hydrolase</keyword>
<dbReference type="SUPFAM" id="SSF52788">
    <property type="entry name" value="Phosphotyrosine protein phosphatases I"/>
    <property type="match status" value="1"/>
</dbReference>
<comment type="similarity">
    <text evidence="1">Belongs to the low molecular weight phosphotyrosine protein phosphatase family.</text>
</comment>
<dbReference type="InterPro" id="IPR017867">
    <property type="entry name" value="Tyr_phospatase_low_mol_wt"/>
</dbReference>
<dbReference type="InterPro" id="IPR036196">
    <property type="entry name" value="Ptyr_pPase_sf"/>
</dbReference>
<sequence>MRRILMVCTGNTCRSPMAEALLRDWAARTGTEMEVRSAGVAAQSGMPISAHAAETLKRGRIALPGASTRLDRGDVEWADLILTMTVSHKRAIAERYPHAASKTYTLKEYARQSEALLPDLQEMDRLHAEFQMALALGKPFPERDRQRLSELSRRAPDLDIADPYGGPLALYEACAREIREAIERAFGGRQAAD</sequence>
<protein>
    <submittedName>
        <fullName evidence="6">Low molecular weight protein arginine phosphatase</fullName>
    </submittedName>
</protein>
<dbReference type="PANTHER" id="PTHR11717">
    <property type="entry name" value="LOW MOLECULAR WEIGHT PROTEIN TYROSINE PHOSPHATASE"/>
    <property type="match status" value="1"/>
</dbReference>
<organism evidence="6 7">
    <name type="scientific">Cohnella rhizosphaerae</name>
    <dbReference type="NCBI Taxonomy" id="1457232"/>
    <lineage>
        <taxon>Bacteria</taxon>
        <taxon>Bacillati</taxon>
        <taxon>Bacillota</taxon>
        <taxon>Bacilli</taxon>
        <taxon>Bacillales</taxon>
        <taxon>Paenibacillaceae</taxon>
        <taxon>Cohnella</taxon>
    </lineage>
</organism>
<keyword evidence="7" id="KW-1185">Reference proteome</keyword>
<dbReference type="Pfam" id="PF01451">
    <property type="entry name" value="LMWPc"/>
    <property type="match status" value="1"/>
</dbReference>
<evidence type="ECO:0000313" key="7">
    <source>
        <dbReference type="Proteomes" id="UP001153404"/>
    </source>
</evidence>
<dbReference type="Gene3D" id="3.40.50.2300">
    <property type="match status" value="1"/>
</dbReference>
<dbReference type="PRINTS" id="PR00719">
    <property type="entry name" value="LMWPTPASE"/>
</dbReference>
<dbReference type="InterPro" id="IPR023485">
    <property type="entry name" value="Ptyr_pPase"/>
</dbReference>
<accession>A0A9X4KW06</accession>
<evidence type="ECO:0000256" key="1">
    <source>
        <dbReference type="ARBA" id="ARBA00011063"/>
    </source>
</evidence>
<dbReference type="Proteomes" id="UP001153404">
    <property type="component" value="Unassembled WGS sequence"/>
</dbReference>
<feature type="domain" description="Phosphotyrosine protein phosphatase I" evidence="5">
    <location>
        <begin position="2"/>
        <end position="189"/>
    </location>
</feature>
<feature type="active site" description="Proton donor" evidence="4">
    <location>
        <position position="119"/>
    </location>
</feature>
<evidence type="ECO:0000259" key="5">
    <source>
        <dbReference type="SMART" id="SM00226"/>
    </source>
</evidence>
<dbReference type="EMBL" id="JAPDIA010000007">
    <property type="protein sequence ID" value="MDG0811743.1"/>
    <property type="molecule type" value="Genomic_DNA"/>
</dbReference>
<feature type="active site" evidence="4">
    <location>
        <position position="14"/>
    </location>
</feature>
<reference evidence="6" key="1">
    <citation type="submission" date="2022-10" db="EMBL/GenBank/DDBJ databases">
        <title>Comparative genomic analysis of Cohnella hashimotonis sp. nov., isolated from the International Space Station.</title>
        <authorList>
            <person name="Simpson A."/>
            <person name="Venkateswaran K."/>
        </authorList>
    </citation>
    <scope>NUCLEOTIDE SEQUENCE</scope>
    <source>
        <strain evidence="6">DSM 28161</strain>
    </source>
</reference>
<dbReference type="GO" id="GO:0004725">
    <property type="term" value="F:protein tyrosine phosphatase activity"/>
    <property type="evidence" value="ECO:0007669"/>
    <property type="project" value="InterPro"/>
</dbReference>
<evidence type="ECO:0000256" key="4">
    <source>
        <dbReference type="PIRSR" id="PIRSR617867-1"/>
    </source>
</evidence>
<dbReference type="AlphaFoldDB" id="A0A9X4KW06"/>
<gene>
    <name evidence="6" type="ORF">OMP40_22015</name>
</gene>
<comment type="caution">
    <text evidence="6">The sequence shown here is derived from an EMBL/GenBank/DDBJ whole genome shotgun (WGS) entry which is preliminary data.</text>
</comment>
<dbReference type="SMART" id="SM00226">
    <property type="entry name" value="LMWPc"/>
    <property type="match status" value="1"/>
</dbReference>
<dbReference type="CDD" id="cd16344">
    <property type="entry name" value="LMWPAP"/>
    <property type="match status" value="1"/>
</dbReference>